<keyword evidence="2" id="KW-0812">Transmembrane</keyword>
<sequence>MSNDPECNGRAYGKVQGNLGTRCGNSSAGLYNPTTFVESCCVIWDTCGANGVCKRTGSDDTYYLGGCTDPAFKDPVCPLLCNNARNDVVYQPALGVWSCCGAEGNDCSDPMNGESLKLDWRPADFPGPVKEVFSAPATTSVASDVPVTSGSSISLTGSTSLTTPAEIQTTSLESSELSTGAKAGIGVGAAIGGLLLIGLITAVVLLCRRREKHQNGPSPSEDQHGMEHAGQVYGKEHEGSPGVEGSSGIYEVESSRSPVEMDGLGRTYELLGSGVQEC</sequence>
<dbReference type="OrthoDB" id="5215637at2759"/>
<feature type="region of interest" description="Disordered" evidence="1">
    <location>
        <begin position="213"/>
        <end position="263"/>
    </location>
</feature>
<evidence type="ECO:0008006" key="5">
    <source>
        <dbReference type="Google" id="ProtNLM"/>
    </source>
</evidence>
<reference evidence="3 4" key="1">
    <citation type="submission" date="2016-03" db="EMBL/GenBank/DDBJ databases">
        <authorList>
            <person name="Ploux O."/>
        </authorList>
    </citation>
    <scope>NUCLEOTIDE SEQUENCE [LARGE SCALE GENOMIC DNA]</scope>
    <source>
        <strain evidence="3 4">URUG2</strain>
    </source>
</reference>
<gene>
    <name evidence="3" type="ORF">RCC_11210</name>
</gene>
<evidence type="ECO:0000313" key="3">
    <source>
        <dbReference type="EMBL" id="CZT25478.1"/>
    </source>
</evidence>
<keyword evidence="2" id="KW-1133">Transmembrane helix</keyword>
<dbReference type="STRING" id="112498.A0A2D3VSD2"/>
<evidence type="ECO:0000313" key="4">
    <source>
        <dbReference type="Proteomes" id="UP000225277"/>
    </source>
</evidence>
<organism evidence="3 4">
    <name type="scientific">Ramularia collo-cygni</name>
    <dbReference type="NCBI Taxonomy" id="112498"/>
    <lineage>
        <taxon>Eukaryota</taxon>
        <taxon>Fungi</taxon>
        <taxon>Dikarya</taxon>
        <taxon>Ascomycota</taxon>
        <taxon>Pezizomycotina</taxon>
        <taxon>Dothideomycetes</taxon>
        <taxon>Dothideomycetidae</taxon>
        <taxon>Mycosphaerellales</taxon>
        <taxon>Mycosphaerellaceae</taxon>
        <taxon>Ramularia</taxon>
    </lineage>
</organism>
<accession>A0A2D3VSD2</accession>
<name>A0A2D3VSD2_9PEZI</name>
<dbReference type="AlphaFoldDB" id="A0A2D3VSD2"/>
<protein>
    <recommendedName>
        <fullName evidence="5">WSC domain-containing protein</fullName>
    </recommendedName>
</protein>
<feature type="transmembrane region" description="Helical" evidence="2">
    <location>
        <begin position="183"/>
        <end position="207"/>
    </location>
</feature>
<dbReference type="Proteomes" id="UP000225277">
    <property type="component" value="Unassembled WGS sequence"/>
</dbReference>
<evidence type="ECO:0000256" key="2">
    <source>
        <dbReference type="SAM" id="Phobius"/>
    </source>
</evidence>
<keyword evidence="4" id="KW-1185">Reference proteome</keyword>
<dbReference type="GeneID" id="35606237"/>
<dbReference type="RefSeq" id="XP_023632201.1">
    <property type="nucleotide sequence ID" value="XM_023776433.1"/>
</dbReference>
<evidence type="ECO:0000256" key="1">
    <source>
        <dbReference type="SAM" id="MobiDB-lite"/>
    </source>
</evidence>
<proteinExistence type="predicted"/>
<dbReference type="EMBL" id="FJUY01000027">
    <property type="protein sequence ID" value="CZT25478.1"/>
    <property type="molecule type" value="Genomic_DNA"/>
</dbReference>
<keyword evidence="2" id="KW-0472">Membrane</keyword>